<gene>
    <name evidence="2" type="ORF">PG994_004316</name>
</gene>
<feature type="compositionally biased region" description="Low complexity" evidence="1">
    <location>
        <begin position="1"/>
        <end position="13"/>
    </location>
</feature>
<proteinExistence type="predicted"/>
<sequence length="327" mass="36160">MENTNEATQTPEATAEEAKPKWEDETKGTGSCIVCGNNTGRLCYTCGAAFVCSMWCNAETPRIYWPAYHSHEKTSADDLKLSVASSDIPTDPVVCKHFGFDRCTSAEERSQLAGVFHIVLVEIAISPPQLNGWREAKLLHKNIAKLLASDHRNLRDEDPYISPVYPAWFKSHADVFDGGIHATDASAETRIFWGNLQGHLNLGLHLKASRWQLKDHSDHELTTGSRQNIEHIGNNGALQRILHSQACKTCKWTQVSRIGIAACFLNAGLRETQVKCASKTTPSVPKRVHQSINTTSIFLLASRTIRLGRDICGALKTTRPHAHVTLA</sequence>
<reference evidence="2 3" key="1">
    <citation type="submission" date="2023-01" db="EMBL/GenBank/DDBJ databases">
        <title>Analysis of 21 Apiospora genomes using comparative genomics revels a genus with tremendous synthesis potential of carbohydrate active enzymes and secondary metabolites.</title>
        <authorList>
            <person name="Sorensen T."/>
        </authorList>
    </citation>
    <scope>NUCLEOTIDE SEQUENCE [LARGE SCALE GENOMIC DNA]</scope>
    <source>
        <strain evidence="2 3">CBS 135458</strain>
    </source>
</reference>
<feature type="compositionally biased region" description="Basic and acidic residues" evidence="1">
    <location>
        <begin position="16"/>
        <end position="27"/>
    </location>
</feature>
<evidence type="ECO:0000313" key="3">
    <source>
        <dbReference type="Proteomes" id="UP001480595"/>
    </source>
</evidence>
<comment type="caution">
    <text evidence="2">The sequence shown here is derived from an EMBL/GenBank/DDBJ whole genome shotgun (WGS) entry which is preliminary data.</text>
</comment>
<evidence type="ECO:0008006" key="4">
    <source>
        <dbReference type="Google" id="ProtNLM"/>
    </source>
</evidence>
<dbReference type="GeneID" id="92088788"/>
<feature type="region of interest" description="Disordered" evidence="1">
    <location>
        <begin position="1"/>
        <end position="28"/>
    </location>
</feature>
<evidence type="ECO:0000313" key="2">
    <source>
        <dbReference type="EMBL" id="KAK8073417.1"/>
    </source>
</evidence>
<evidence type="ECO:0000256" key="1">
    <source>
        <dbReference type="SAM" id="MobiDB-lite"/>
    </source>
</evidence>
<dbReference type="EMBL" id="JAQQWL010000005">
    <property type="protein sequence ID" value="KAK8073417.1"/>
    <property type="molecule type" value="Genomic_DNA"/>
</dbReference>
<dbReference type="RefSeq" id="XP_066717892.1">
    <property type="nucleotide sequence ID" value="XM_066855725.1"/>
</dbReference>
<protein>
    <recommendedName>
        <fullName evidence="4">MYND-type domain-containing protein</fullName>
    </recommendedName>
</protein>
<accession>A0ABR1VRF2</accession>
<keyword evidence="3" id="KW-1185">Reference proteome</keyword>
<organism evidence="2 3">
    <name type="scientific">Apiospora phragmitis</name>
    <dbReference type="NCBI Taxonomy" id="2905665"/>
    <lineage>
        <taxon>Eukaryota</taxon>
        <taxon>Fungi</taxon>
        <taxon>Dikarya</taxon>
        <taxon>Ascomycota</taxon>
        <taxon>Pezizomycotina</taxon>
        <taxon>Sordariomycetes</taxon>
        <taxon>Xylariomycetidae</taxon>
        <taxon>Amphisphaeriales</taxon>
        <taxon>Apiosporaceae</taxon>
        <taxon>Apiospora</taxon>
    </lineage>
</organism>
<dbReference type="Proteomes" id="UP001480595">
    <property type="component" value="Unassembled WGS sequence"/>
</dbReference>
<name>A0ABR1VRF2_9PEZI</name>